<keyword evidence="4 6" id="KW-0378">Hydrolase</keyword>
<keyword evidence="9" id="KW-1185">Reference proteome</keyword>
<evidence type="ECO:0000313" key="8">
    <source>
        <dbReference type="EMBL" id="MBD2777313.1"/>
    </source>
</evidence>
<evidence type="ECO:0000256" key="2">
    <source>
        <dbReference type="ARBA" id="ARBA00022670"/>
    </source>
</evidence>
<evidence type="ECO:0000313" key="9">
    <source>
        <dbReference type="Proteomes" id="UP000629098"/>
    </source>
</evidence>
<dbReference type="SUPFAM" id="SSF50494">
    <property type="entry name" value="Trypsin-like serine proteases"/>
    <property type="match status" value="1"/>
</dbReference>
<dbReference type="PANTHER" id="PTHR36234:SF5">
    <property type="entry name" value="LYSYL ENDOPEPTIDASE"/>
    <property type="match status" value="1"/>
</dbReference>
<dbReference type="GO" id="GO:0008236">
    <property type="term" value="F:serine-type peptidase activity"/>
    <property type="evidence" value="ECO:0007669"/>
    <property type="project" value="UniProtKB-KW"/>
</dbReference>
<dbReference type="PANTHER" id="PTHR36234">
    <property type="entry name" value="LYSYL ENDOPEPTIDASE"/>
    <property type="match status" value="1"/>
</dbReference>
<dbReference type="InterPro" id="IPR009003">
    <property type="entry name" value="Peptidase_S1_PA"/>
</dbReference>
<keyword evidence="2 6" id="KW-0645">Protease</keyword>
<dbReference type="InterPro" id="IPR045437">
    <property type="entry name" value="EAD8"/>
</dbReference>
<evidence type="ECO:0000259" key="7">
    <source>
        <dbReference type="Pfam" id="PF19961"/>
    </source>
</evidence>
<name>A0A8J6Y164_9CYAN</name>
<dbReference type="PRINTS" id="PR00839">
    <property type="entry name" value="V8PROTEASE"/>
</dbReference>
<dbReference type="GO" id="GO:0006508">
    <property type="term" value="P:proteolysis"/>
    <property type="evidence" value="ECO:0007669"/>
    <property type="project" value="UniProtKB-KW"/>
</dbReference>
<gene>
    <name evidence="8" type="ORF">ICL16_36015</name>
</gene>
<dbReference type="AlphaFoldDB" id="A0A8J6Y164"/>
<dbReference type="Proteomes" id="UP000629098">
    <property type="component" value="Unassembled WGS sequence"/>
</dbReference>
<proteinExistence type="inferred from homology"/>
<dbReference type="EC" id="3.4.21.-" evidence="6"/>
<keyword evidence="5 6" id="KW-0720">Serine protease</keyword>
<dbReference type="Pfam" id="PF19961">
    <property type="entry name" value="EAD8"/>
    <property type="match status" value="1"/>
</dbReference>
<dbReference type="InterPro" id="IPR043504">
    <property type="entry name" value="Peptidase_S1_PA_chymotrypsin"/>
</dbReference>
<keyword evidence="3" id="KW-0732">Signal</keyword>
<comment type="similarity">
    <text evidence="1 6">Belongs to the peptidase S1B family.</text>
</comment>
<comment type="caution">
    <text evidence="8">The sequence shown here is derived from an EMBL/GenBank/DDBJ whole genome shotgun (WGS) entry which is preliminary data.</text>
</comment>
<reference evidence="8" key="1">
    <citation type="submission" date="2020-09" db="EMBL/GenBank/DDBJ databases">
        <title>Iningainema tapete sp. nov. (Scytonemataceae, Cyanobacteria) from greenhouses in central Florida (USA) produces two types of nodularin with biosynthetic potential for microcystin-LR and anabaenopeptins.</title>
        <authorList>
            <person name="Berthold D.E."/>
            <person name="Lefler F.W."/>
            <person name="Huang I.-S."/>
            <person name="Abdulla H."/>
            <person name="Zimba P.V."/>
            <person name="Laughinghouse H.D. IV."/>
        </authorList>
    </citation>
    <scope>NUCLEOTIDE SEQUENCE</scope>
    <source>
        <strain evidence="8">BLCCT55</strain>
    </source>
</reference>
<dbReference type="Gene3D" id="2.40.10.10">
    <property type="entry name" value="Trypsin-like serine proteases"/>
    <property type="match status" value="2"/>
</dbReference>
<dbReference type="InterPro" id="IPR008256">
    <property type="entry name" value="Peptidase_S1B"/>
</dbReference>
<sequence>MTVQLSQPDFQRLTRIVQNLPDFANVRDRRRLVAGALQGVAQADVILARLELDGTPMGVSVEVVRFLSQFGRVAYDKEALAVFLNYIQPYTGDEDKDFIVELFQNYPLDVPASPSRGINNWKGMDSTADIKEKIIGENTLRDIYILNLALEASKAVVRIATPNGLGTGFMIASDLLMTNNHVIESQEVAEESNCSFNYQLDINGKECPTQTIGTLPEGAFYTNKELDYTVITLKDSLNFGKPLIFKSKLMRQDERVAIIQHPGGHLKKISIQNNFVAYADKQVLQYTTSTEPGSSGSPVFDDDFQVVGIHHSGGMLAEPNTQRRYLRNAGTSAIALLDDLRNNAPAIYARLAN</sequence>
<feature type="domain" description="Effector-associated" evidence="7">
    <location>
        <begin position="7"/>
        <end position="106"/>
    </location>
</feature>
<organism evidence="8 9">
    <name type="scientific">Iningainema tapete BLCC-T55</name>
    <dbReference type="NCBI Taxonomy" id="2748662"/>
    <lineage>
        <taxon>Bacteria</taxon>
        <taxon>Bacillati</taxon>
        <taxon>Cyanobacteriota</taxon>
        <taxon>Cyanophyceae</taxon>
        <taxon>Nostocales</taxon>
        <taxon>Scytonemataceae</taxon>
        <taxon>Iningainema tapete</taxon>
    </lineage>
</organism>
<dbReference type="EMBL" id="JACXAE010000109">
    <property type="protein sequence ID" value="MBD2777313.1"/>
    <property type="molecule type" value="Genomic_DNA"/>
</dbReference>
<dbReference type="Pfam" id="PF13365">
    <property type="entry name" value="Trypsin_2"/>
    <property type="match status" value="1"/>
</dbReference>
<evidence type="ECO:0000256" key="4">
    <source>
        <dbReference type="ARBA" id="ARBA00022801"/>
    </source>
</evidence>
<evidence type="ECO:0000256" key="6">
    <source>
        <dbReference type="RuleBase" id="RU004296"/>
    </source>
</evidence>
<accession>A0A8J6Y164</accession>
<evidence type="ECO:0000256" key="3">
    <source>
        <dbReference type="ARBA" id="ARBA00022729"/>
    </source>
</evidence>
<evidence type="ECO:0000256" key="1">
    <source>
        <dbReference type="ARBA" id="ARBA00008764"/>
    </source>
</evidence>
<dbReference type="RefSeq" id="WP_190836383.1">
    <property type="nucleotide sequence ID" value="NZ_CAWPPI010000109.1"/>
</dbReference>
<protein>
    <recommendedName>
        <fullName evidence="6">Serine protease</fullName>
        <ecNumber evidence="6">3.4.21.-</ecNumber>
    </recommendedName>
</protein>
<evidence type="ECO:0000256" key="5">
    <source>
        <dbReference type="ARBA" id="ARBA00022825"/>
    </source>
</evidence>